<feature type="domain" description="AB hydrolase-1" evidence="1">
    <location>
        <begin position="21"/>
        <end position="180"/>
    </location>
</feature>
<organism evidence="2 3">
    <name type="scientific">Streptomyces cuspidosporus</name>
    <dbReference type="NCBI Taxonomy" id="66882"/>
    <lineage>
        <taxon>Bacteria</taxon>
        <taxon>Bacillati</taxon>
        <taxon>Actinomycetota</taxon>
        <taxon>Actinomycetes</taxon>
        <taxon>Kitasatosporales</taxon>
        <taxon>Streptomycetaceae</taxon>
        <taxon>Streptomyces</taxon>
    </lineage>
</organism>
<dbReference type="Proteomes" id="UP001500253">
    <property type="component" value="Unassembled WGS sequence"/>
</dbReference>
<dbReference type="SUPFAM" id="SSF53474">
    <property type="entry name" value="alpha/beta-Hydrolases"/>
    <property type="match status" value="1"/>
</dbReference>
<keyword evidence="3" id="KW-1185">Reference proteome</keyword>
<dbReference type="InterPro" id="IPR050471">
    <property type="entry name" value="AB_hydrolase"/>
</dbReference>
<gene>
    <name evidence="2" type="ORF">GCM10010246_05990</name>
</gene>
<dbReference type="Gene3D" id="3.40.50.1820">
    <property type="entry name" value="alpha/beta hydrolase"/>
    <property type="match status" value="1"/>
</dbReference>
<name>A0ABN3FCZ6_9ACTN</name>
<dbReference type="PANTHER" id="PTHR43433">
    <property type="entry name" value="HYDROLASE, ALPHA/BETA FOLD FAMILY PROTEIN"/>
    <property type="match status" value="1"/>
</dbReference>
<evidence type="ECO:0000313" key="2">
    <source>
        <dbReference type="EMBL" id="GAA2327030.1"/>
    </source>
</evidence>
<evidence type="ECO:0000313" key="3">
    <source>
        <dbReference type="Proteomes" id="UP001500253"/>
    </source>
</evidence>
<dbReference type="EMBL" id="BAAASD010000002">
    <property type="protein sequence ID" value="GAA2327030.1"/>
    <property type="molecule type" value="Genomic_DNA"/>
</dbReference>
<protein>
    <recommendedName>
        <fullName evidence="1">AB hydrolase-1 domain-containing protein</fullName>
    </recommendedName>
</protein>
<dbReference type="Pfam" id="PF00561">
    <property type="entry name" value="Abhydrolase_1"/>
    <property type="match status" value="1"/>
</dbReference>
<dbReference type="InterPro" id="IPR000073">
    <property type="entry name" value="AB_hydrolase_1"/>
</dbReference>
<sequence>MVRSNSARPNSRSSRRICWLTLDRFHLVGHSLGAVVATATAGLHPGMVLSLTAHAGWIKADARMVFQFELWKRLALTDPAALARLLLLTAMGKDTLHAWGVAEFEQMAAAFTGLLEGAGEGVARQAAANMTLDIAEFLPSVSAPTLIIASGDDRVLPPPHQHDLADRIPHARLLRVPGGHGLPGRDPCPDPGRRDIVRGAKSGHRGGVLRCSG</sequence>
<proteinExistence type="predicted"/>
<evidence type="ECO:0000259" key="1">
    <source>
        <dbReference type="Pfam" id="PF00561"/>
    </source>
</evidence>
<comment type="caution">
    <text evidence="2">The sequence shown here is derived from an EMBL/GenBank/DDBJ whole genome shotgun (WGS) entry which is preliminary data.</text>
</comment>
<dbReference type="PANTHER" id="PTHR43433:SF5">
    <property type="entry name" value="AB HYDROLASE-1 DOMAIN-CONTAINING PROTEIN"/>
    <property type="match status" value="1"/>
</dbReference>
<dbReference type="InterPro" id="IPR029058">
    <property type="entry name" value="AB_hydrolase_fold"/>
</dbReference>
<reference evidence="2 3" key="1">
    <citation type="journal article" date="2019" name="Int. J. Syst. Evol. Microbiol.">
        <title>The Global Catalogue of Microorganisms (GCM) 10K type strain sequencing project: providing services to taxonomists for standard genome sequencing and annotation.</title>
        <authorList>
            <consortium name="The Broad Institute Genomics Platform"/>
            <consortium name="The Broad Institute Genome Sequencing Center for Infectious Disease"/>
            <person name="Wu L."/>
            <person name="Ma J."/>
        </authorList>
    </citation>
    <scope>NUCLEOTIDE SEQUENCE [LARGE SCALE GENOMIC DNA]</scope>
    <source>
        <strain evidence="2 3">JCM 4316</strain>
    </source>
</reference>
<accession>A0ABN3FCZ6</accession>